<evidence type="ECO:0000256" key="2">
    <source>
        <dbReference type="ARBA" id="ARBA00004236"/>
    </source>
</evidence>
<dbReference type="PATRIC" id="fig|1172194.4.peg.4421"/>
<evidence type="ECO:0000256" key="16">
    <source>
        <dbReference type="ARBA" id="ARBA00023136"/>
    </source>
</evidence>
<organism evidence="22 23">
    <name type="scientific">Hydrocarboniphaga effusa AP103</name>
    <dbReference type="NCBI Taxonomy" id="1172194"/>
    <lineage>
        <taxon>Bacteria</taxon>
        <taxon>Pseudomonadati</taxon>
        <taxon>Pseudomonadota</taxon>
        <taxon>Gammaproteobacteria</taxon>
        <taxon>Nevskiales</taxon>
        <taxon>Nevskiaceae</taxon>
        <taxon>Hydrocarboniphaga</taxon>
    </lineage>
</organism>
<dbReference type="Proteomes" id="UP000003704">
    <property type="component" value="Unassembled WGS sequence"/>
</dbReference>
<feature type="compositionally biased region" description="Low complexity" evidence="18">
    <location>
        <begin position="1"/>
        <end position="16"/>
    </location>
</feature>
<name>I7Z8I2_9GAMM</name>
<dbReference type="PRINTS" id="PR00344">
    <property type="entry name" value="BCTRLSENSOR"/>
</dbReference>
<evidence type="ECO:0000256" key="14">
    <source>
        <dbReference type="ARBA" id="ARBA00022989"/>
    </source>
</evidence>
<evidence type="ECO:0000256" key="18">
    <source>
        <dbReference type="SAM" id="MobiDB-lite"/>
    </source>
</evidence>
<keyword evidence="10 19" id="KW-0812">Transmembrane</keyword>
<keyword evidence="9" id="KW-0808">Transferase</keyword>
<dbReference type="InterPro" id="IPR035965">
    <property type="entry name" value="PAS-like_dom_sf"/>
</dbReference>
<evidence type="ECO:0000256" key="6">
    <source>
        <dbReference type="ARBA" id="ARBA00022475"/>
    </source>
</evidence>
<dbReference type="FunFam" id="1.10.287.130:FF:000001">
    <property type="entry name" value="Two-component sensor histidine kinase"/>
    <property type="match status" value="1"/>
</dbReference>
<dbReference type="GO" id="GO:0000155">
    <property type="term" value="F:phosphorelay sensor kinase activity"/>
    <property type="evidence" value="ECO:0007669"/>
    <property type="project" value="InterPro"/>
</dbReference>
<dbReference type="EC" id="2.7.13.3" evidence="3"/>
<evidence type="ECO:0000256" key="12">
    <source>
        <dbReference type="ARBA" id="ARBA00022777"/>
    </source>
</evidence>
<dbReference type="NCBIfam" id="TIGR02966">
    <property type="entry name" value="phoR_proteo"/>
    <property type="match status" value="1"/>
</dbReference>
<evidence type="ECO:0000256" key="7">
    <source>
        <dbReference type="ARBA" id="ARBA00022553"/>
    </source>
</evidence>
<dbReference type="Pfam" id="PF00512">
    <property type="entry name" value="HisKA"/>
    <property type="match status" value="1"/>
</dbReference>
<comment type="subcellular location">
    <subcellularLocation>
        <location evidence="2">Cell membrane</location>
    </subcellularLocation>
</comment>
<dbReference type="CDD" id="cd00082">
    <property type="entry name" value="HisKA"/>
    <property type="match status" value="1"/>
</dbReference>
<keyword evidence="15" id="KW-0902">Two-component regulatory system</keyword>
<comment type="catalytic activity">
    <reaction evidence="1">
        <text>ATP + protein L-histidine = ADP + protein N-phospho-L-histidine.</text>
        <dbReference type="EC" id="2.7.13.3"/>
    </reaction>
</comment>
<dbReference type="RefSeq" id="WP_007187494.1">
    <property type="nucleotide sequence ID" value="NZ_AKGD01000004.1"/>
</dbReference>
<dbReference type="Gene3D" id="3.30.565.10">
    <property type="entry name" value="Histidine kinase-like ATPase, C-terminal domain"/>
    <property type="match status" value="1"/>
</dbReference>
<keyword evidence="12" id="KW-0418">Kinase</keyword>
<dbReference type="InterPro" id="IPR004358">
    <property type="entry name" value="Sig_transdc_His_kin-like_C"/>
</dbReference>
<feature type="domain" description="PAS" evidence="21">
    <location>
        <begin position="115"/>
        <end position="177"/>
    </location>
</feature>
<dbReference type="SMART" id="SM00388">
    <property type="entry name" value="HisKA"/>
    <property type="match status" value="1"/>
</dbReference>
<dbReference type="STRING" id="1172194.WQQ_45590"/>
<evidence type="ECO:0000256" key="1">
    <source>
        <dbReference type="ARBA" id="ARBA00000085"/>
    </source>
</evidence>
<dbReference type="SUPFAM" id="SSF55785">
    <property type="entry name" value="PYP-like sensor domain (PAS domain)"/>
    <property type="match status" value="1"/>
</dbReference>
<keyword evidence="11" id="KW-0547">Nucleotide-binding</keyword>
<evidence type="ECO:0000256" key="13">
    <source>
        <dbReference type="ARBA" id="ARBA00022840"/>
    </source>
</evidence>
<dbReference type="EMBL" id="AKGD01000004">
    <property type="protein sequence ID" value="EIT68124.1"/>
    <property type="molecule type" value="Genomic_DNA"/>
</dbReference>
<dbReference type="InterPro" id="IPR003594">
    <property type="entry name" value="HATPase_dom"/>
</dbReference>
<proteinExistence type="predicted"/>
<dbReference type="GO" id="GO:0005886">
    <property type="term" value="C:plasma membrane"/>
    <property type="evidence" value="ECO:0007669"/>
    <property type="project" value="UniProtKB-SubCell"/>
</dbReference>
<dbReference type="InterPro" id="IPR036097">
    <property type="entry name" value="HisK_dim/P_sf"/>
</dbReference>
<evidence type="ECO:0000256" key="19">
    <source>
        <dbReference type="SAM" id="Phobius"/>
    </source>
</evidence>
<evidence type="ECO:0000256" key="17">
    <source>
        <dbReference type="ARBA" id="ARBA00025207"/>
    </source>
</evidence>
<evidence type="ECO:0000313" key="22">
    <source>
        <dbReference type="EMBL" id="EIT68124.1"/>
    </source>
</evidence>
<dbReference type="FunFam" id="3.30.565.10:FF:000006">
    <property type="entry name" value="Sensor histidine kinase WalK"/>
    <property type="match status" value="1"/>
</dbReference>
<accession>I7Z8I2</accession>
<evidence type="ECO:0000256" key="4">
    <source>
        <dbReference type="ARBA" id="ARBA00019665"/>
    </source>
</evidence>
<sequence length="471" mass="52109">MAADQPASSPALASPAPAAPKPAKGRALSSLAWRQELVKLTIVAAVGLLVGQLFSHLLAGFTLAIVVYLANQMRHLRHLRLWLMAPKHYQLPEPSGIWGEVFEALQVLDKRNRKRKKKLAEIVAEFQASTAALPDGAVVLGEHGEILWFNRAAQSLLGLRSSQDVGIRIANLIRHPNFTDYIAGDSYSGEVEVPSPINRNIALALRIIPYGNNQRLMIVRDISEVRRLEHARRDFVSNASHELRTPLTVLRGYLDMLEPDTRDGKGLAAWRMPVTEMRNQAVRMESLINDMLKLARLEADGYDHRLDVLDIPSMLARTVEEAKAMSKGQHRFEVNIQPQLFLCGREIEAQSILSNLVTNAVRYTPPGGVIRVNWWGDAEGAHFSVVDSGIGIEAADIPRLTERFYRVDVGRSRASGGTGLGLSIVKHALERHDGRLRIDSELGAGSTFRCDFPPHRVDGHEALPVSGNIVH</sequence>
<dbReference type="InterPro" id="IPR003661">
    <property type="entry name" value="HisK_dim/P_dom"/>
</dbReference>
<dbReference type="CDD" id="cd00130">
    <property type="entry name" value="PAS"/>
    <property type="match status" value="1"/>
</dbReference>
<dbReference type="InterPro" id="IPR014310">
    <property type="entry name" value="Sig_transdc_His_kinase_PhoR"/>
</dbReference>
<keyword evidence="8" id="KW-0592">Phosphate transport</keyword>
<dbReference type="SMART" id="SM00091">
    <property type="entry name" value="PAS"/>
    <property type="match status" value="1"/>
</dbReference>
<evidence type="ECO:0000256" key="15">
    <source>
        <dbReference type="ARBA" id="ARBA00023012"/>
    </source>
</evidence>
<evidence type="ECO:0000313" key="23">
    <source>
        <dbReference type="Proteomes" id="UP000003704"/>
    </source>
</evidence>
<gene>
    <name evidence="22" type="ORF">WQQ_45590</name>
</gene>
<evidence type="ECO:0000256" key="9">
    <source>
        <dbReference type="ARBA" id="ARBA00022679"/>
    </source>
</evidence>
<feature type="domain" description="Histidine kinase" evidence="20">
    <location>
        <begin position="238"/>
        <end position="456"/>
    </location>
</feature>
<dbReference type="Gene3D" id="1.10.287.130">
    <property type="match status" value="1"/>
</dbReference>
<evidence type="ECO:0000259" key="20">
    <source>
        <dbReference type="PROSITE" id="PS50109"/>
    </source>
</evidence>
<keyword evidence="5" id="KW-0813">Transport</keyword>
<evidence type="ECO:0000256" key="11">
    <source>
        <dbReference type="ARBA" id="ARBA00022741"/>
    </source>
</evidence>
<dbReference type="GO" id="GO:0016036">
    <property type="term" value="P:cellular response to phosphate starvation"/>
    <property type="evidence" value="ECO:0007669"/>
    <property type="project" value="TreeGrafter"/>
</dbReference>
<comment type="caution">
    <text evidence="22">The sequence shown here is derived from an EMBL/GenBank/DDBJ whole genome shotgun (WGS) entry which is preliminary data.</text>
</comment>
<dbReference type="Pfam" id="PF00989">
    <property type="entry name" value="PAS"/>
    <property type="match status" value="1"/>
</dbReference>
<evidence type="ECO:0000256" key="5">
    <source>
        <dbReference type="ARBA" id="ARBA00022448"/>
    </source>
</evidence>
<comment type="function">
    <text evidence="17">Member of the two-component regulatory system PhoR/PhoB involved in the phosphate regulon genes expression. PhoR may function as a membrane-associated protein kinase that phosphorylates PhoB in response to environmental signals.</text>
</comment>
<feature type="transmembrane region" description="Helical" evidence="19">
    <location>
        <begin position="42"/>
        <end position="70"/>
    </location>
</feature>
<feature type="region of interest" description="Disordered" evidence="18">
    <location>
        <begin position="1"/>
        <end position="21"/>
    </location>
</feature>
<keyword evidence="16 19" id="KW-0472">Membrane</keyword>
<dbReference type="InterPro" id="IPR036890">
    <property type="entry name" value="HATPase_C_sf"/>
</dbReference>
<keyword evidence="6" id="KW-1003">Cell membrane</keyword>
<dbReference type="GO" id="GO:0006355">
    <property type="term" value="P:regulation of DNA-templated transcription"/>
    <property type="evidence" value="ECO:0007669"/>
    <property type="project" value="InterPro"/>
</dbReference>
<dbReference type="Gene3D" id="3.30.450.20">
    <property type="entry name" value="PAS domain"/>
    <property type="match status" value="1"/>
</dbReference>
<dbReference type="SUPFAM" id="SSF55874">
    <property type="entry name" value="ATPase domain of HSP90 chaperone/DNA topoisomerase II/histidine kinase"/>
    <property type="match status" value="1"/>
</dbReference>
<dbReference type="GO" id="GO:0006817">
    <property type="term" value="P:phosphate ion transport"/>
    <property type="evidence" value="ECO:0007669"/>
    <property type="project" value="UniProtKB-KW"/>
</dbReference>
<protein>
    <recommendedName>
        <fullName evidence="4">Phosphate regulon sensor protein PhoR</fullName>
        <ecNumber evidence="3">2.7.13.3</ecNumber>
    </recommendedName>
</protein>
<dbReference type="NCBIfam" id="NF008235">
    <property type="entry name" value="PRK11006.1"/>
    <property type="match status" value="1"/>
</dbReference>
<dbReference type="InterPro" id="IPR000014">
    <property type="entry name" value="PAS"/>
</dbReference>
<keyword evidence="23" id="KW-1185">Reference proteome</keyword>
<dbReference type="InterPro" id="IPR021766">
    <property type="entry name" value="PhoR_N"/>
</dbReference>
<dbReference type="AlphaFoldDB" id="I7Z8I2"/>
<dbReference type="Pfam" id="PF11808">
    <property type="entry name" value="PhoR"/>
    <property type="match status" value="1"/>
</dbReference>
<keyword evidence="13" id="KW-0067">ATP-binding</keyword>
<dbReference type="PROSITE" id="PS50112">
    <property type="entry name" value="PAS"/>
    <property type="match status" value="1"/>
</dbReference>
<dbReference type="PROSITE" id="PS50109">
    <property type="entry name" value="HIS_KIN"/>
    <property type="match status" value="1"/>
</dbReference>
<keyword evidence="7" id="KW-0597">Phosphoprotein</keyword>
<reference evidence="22 23" key="1">
    <citation type="journal article" date="2012" name="J. Bacteriol.">
        <title>Genome Sequence of n-Alkane-Degrading Hydrocarboniphaga effusa Strain AP103T (ATCC BAA-332T).</title>
        <authorList>
            <person name="Chang H.K."/>
            <person name="Zylstra G.J."/>
            <person name="Chae J.C."/>
        </authorList>
    </citation>
    <scope>NUCLEOTIDE SEQUENCE [LARGE SCALE GENOMIC DNA]</scope>
    <source>
        <strain evidence="22 23">AP103</strain>
    </source>
</reference>
<dbReference type="InterPro" id="IPR005467">
    <property type="entry name" value="His_kinase_dom"/>
</dbReference>
<keyword evidence="14 19" id="KW-1133">Transmembrane helix</keyword>
<dbReference type="InterPro" id="IPR050351">
    <property type="entry name" value="BphY/WalK/GraS-like"/>
</dbReference>
<dbReference type="PANTHER" id="PTHR45453:SF1">
    <property type="entry name" value="PHOSPHATE REGULON SENSOR PROTEIN PHOR"/>
    <property type="match status" value="1"/>
</dbReference>
<dbReference type="OrthoDB" id="9813151at2"/>
<evidence type="ECO:0000256" key="10">
    <source>
        <dbReference type="ARBA" id="ARBA00022692"/>
    </source>
</evidence>
<dbReference type="InterPro" id="IPR013767">
    <property type="entry name" value="PAS_fold"/>
</dbReference>
<evidence type="ECO:0000256" key="3">
    <source>
        <dbReference type="ARBA" id="ARBA00012438"/>
    </source>
</evidence>
<dbReference type="PANTHER" id="PTHR45453">
    <property type="entry name" value="PHOSPHATE REGULON SENSOR PROTEIN PHOR"/>
    <property type="match status" value="1"/>
</dbReference>
<dbReference type="GO" id="GO:0005524">
    <property type="term" value="F:ATP binding"/>
    <property type="evidence" value="ECO:0007669"/>
    <property type="project" value="UniProtKB-KW"/>
</dbReference>
<evidence type="ECO:0000256" key="8">
    <source>
        <dbReference type="ARBA" id="ARBA00022592"/>
    </source>
</evidence>
<evidence type="ECO:0000259" key="21">
    <source>
        <dbReference type="PROSITE" id="PS50112"/>
    </source>
</evidence>
<dbReference type="SMART" id="SM00387">
    <property type="entry name" value="HATPase_c"/>
    <property type="match status" value="1"/>
</dbReference>
<dbReference type="SUPFAM" id="SSF47384">
    <property type="entry name" value="Homodimeric domain of signal transducing histidine kinase"/>
    <property type="match status" value="1"/>
</dbReference>
<dbReference type="GO" id="GO:0004721">
    <property type="term" value="F:phosphoprotein phosphatase activity"/>
    <property type="evidence" value="ECO:0007669"/>
    <property type="project" value="InterPro"/>
</dbReference>
<dbReference type="Pfam" id="PF02518">
    <property type="entry name" value="HATPase_c"/>
    <property type="match status" value="1"/>
</dbReference>